<evidence type="ECO:0000313" key="4">
    <source>
        <dbReference type="WBParaSite" id="SBAD_0000062101-mRNA-1"/>
    </source>
</evidence>
<accession>A0A183IAF4</accession>
<name>A0A183IAF4_9BILA</name>
<keyword evidence="3" id="KW-1185">Reference proteome</keyword>
<protein>
    <submittedName>
        <fullName evidence="4">DB domain-containing protein</fullName>
    </submittedName>
</protein>
<dbReference type="InterPro" id="IPR002602">
    <property type="entry name" value="DB"/>
</dbReference>
<dbReference type="Pfam" id="PF01682">
    <property type="entry name" value="DB"/>
    <property type="match status" value="1"/>
</dbReference>
<feature type="domain" description="Domain of unknown function DB" evidence="1">
    <location>
        <begin position="25"/>
        <end position="122"/>
    </location>
</feature>
<dbReference type="AlphaFoldDB" id="A0A183IAF4"/>
<dbReference type="WBParaSite" id="SBAD_0000062101-mRNA-1">
    <property type="protein sequence ID" value="SBAD_0000062101-mRNA-1"/>
    <property type="gene ID" value="SBAD_0000062101"/>
</dbReference>
<evidence type="ECO:0000313" key="2">
    <source>
        <dbReference type="EMBL" id="VDO85641.1"/>
    </source>
</evidence>
<gene>
    <name evidence="2" type="ORF">SBAD_LOCUS598</name>
</gene>
<dbReference type="EMBL" id="UZAM01002116">
    <property type="protein sequence ID" value="VDO85641.1"/>
    <property type="molecule type" value="Genomic_DNA"/>
</dbReference>
<evidence type="ECO:0000313" key="3">
    <source>
        <dbReference type="Proteomes" id="UP000270296"/>
    </source>
</evidence>
<organism evidence="4">
    <name type="scientific">Soboliphyme baturini</name>
    <dbReference type="NCBI Taxonomy" id="241478"/>
    <lineage>
        <taxon>Eukaryota</taxon>
        <taxon>Metazoa</taxon>
        <taxon>Ecdysozoa</taxon>
        <taxon>Nematoda</taxon>
        <taxon>Enoplea</taxon>
        <taxon>Dorylaimia</taxon>
        <taxon>Dioctophymatida</taxon>
        <taxon>Dioctophymatoidea</taxon>
        <taxon>Soboliphymatidae</taxon>
        <taxon>Soboliphyme</taxon>
    </lineage>
</organism>
<dbReference type="OrthoDB" id="5829006at2759"/>
<proteinExistence type="predicted"/>
<evidence type="ECO:0000259" key="1">
    <source>
        <dbReference type="Pfam" id="PF01682"/>
    </source>
</evidence>
<dbReference type="Proteomes" id="UP000270296">
    <property type="component" value="Unassembled WGS sequence"/>
</dbReference>
<reference evidence="4" key="1">
    <citation type="submission" date="2016-06" db="UniProtKB">
        <authorList>
            <consortium name="WormBaseParasite"/>
        </authorList>
    </citation>
    <scope>IDENTIFICATION</scope>
</reference>
<reference evidence="2 3" key="2">
    <citation type="submission" date="2018-11" db="EMBL/GenBank/DDBJ databases">
        <authorList>
            <consortium name="Pathogen Informatics"/>
        </authorList>
    </citation>
    <scope>NUCLEOTIDE SEQUENCE [LARGE SCALE GENOMIC DNA]</scope>
</reference>
<sequence>AECGKPPTYAPCVSFYESNKAFRQCCIDLGISNCKSACTYDISMHKKDGLFGNSTCTYDNLPKLIFCASNGYDNRPCCKDLKVKSSKPKCIDFCHFRRIKENGLTLAHEECLSDIPKILRCHRAGLKKDDLF</sequence>
<dbReference type="PANTHER" id="PTHR21679">
    <property type="entry name" value="DOMAIN OF UNKNOWN FUNCTION DB DOMAIN-CONTAINING PROTEIN-RELATED"/>
    <property type="match status" value="1"/>
</dbReference>